<dbReference type="Proteomes" id="UP001596171">
    <property type="component" value="Unassembled WGS sequence"/>
</dbReference>
<proteinExistence type="predicted"/>
<reference evidence="3" key="1">
    <citation type="journal article" date="2019" name="Int. J. Syst. Evol. Microbiol.">
        <title>The Global Catalogue of Microorganisms (GCM) 10K type strain sequencing project: providing services to taxonomists for standard genome sequencing and annotation.</title>
        <authorList>
            <consortium name="The Broad Institute Genomics Platform"/>
            <consortium name="The Broad Institute Genome Sequencing Center for Infectious Disease"/>
            <person name="Wu L."/>
            <person name="Ma J."/>
        </authorList>
    </citation>
    <scope>NUCLEOTIDE SEQUENCE [LARGE SCALE GENOMIC DNA]</scope>
    <source>
        <strain evidence="3">CCM 8930</strain>
    </source>
</reference>
<feature type="transmembrane region" description="Helical" evidence="1">
    <location>
        <begin position="183"/>
        <end position="202"/>
    </location>
</feature>
<comment type="caution">
    <text evidence="2">The sequence shown here is derived from an EMBL/GenBank/DDBJ whole genome shotgun (WGS) entry which is preliminary data.</text>
</comment>
<evidence type="ECO:0000313" key="2">
    <source>
        <dbReference type="EMBL" id="MFC6201186.1"/>
    </source>
</evidence>
<name>A0ABW1SIV8_9LACO</name>
<keyword evidence="3" id="KW-1185">Reference proteome</keyword>
<feature type="transmembrane region" description="Helical" evidence="1">
    <location>
        <begin position="297"/>
        <end position="313"/>
    </location>
</feature>
<keyword evidence="1" id="KW-0472">Membrane</keyword>
<dbReference type="EMBL" id="JBHSSE010000009">
    <property type="protein sequence ID" value="MFC6201186.1"/>
    <property type="molecule type" value="Genomic_DNA"/>
</dbReference>
<dbReference type="RefSeq" id="WP_137616889.1">
    <property type="nucleotide sequence ID" value="NZ_BJDI01000013.1"/>
</dbReference>
<sequence length="365" mass="41032">MAFLIMISENLVSFSKIWLSKISGIILLILTGFLIGAATPGITPDYTLYMTNYNSRTSYFESGYNLLSHIGKNVGFEYPKFRMVMALLSVVLLLWGILRITNNVAIVAFLYAISIFPVDAIQIRNSFMLSIVVLAFTFVQHSNVKSYLVTAIILFLASSTHTLALTFAIPLIISMFRLETQKVFAKALIILSVIIVFLSAIFHSEILKISQIVLNIFNFRSSVVGNVAAVYSNAAGKRFLLIAGIIAIVQLYLALYMSNWMRKNKINNRLSNSIIPIMLLGIIAVALMTVSLDYCRLLRNTTMFIYIYIAAFVESHPKRKRYLYLENFGVIICGMFLAITTYYLQNVILYPNSGEIIRTTIHLAG</sequence>
<feature type="transmembrane region" description="Helical" evidence="1">
    <location>
        <begin position="21"/>
        <end position="42"/>
    </location>
</feature>
<feature type="transmembrane region" description="Helical" evidence="1">
    <location>
        <begin position="270"/>
        <end position="291"/>
    </location>
</feature>
<feature type="transmembrane region" description="Helical" evidence="1">
    <location>
        <begin position="239"/>
        <end position="258"/>
    </location>
</feature>
<evidence type="ECO:0000313" key="3">
    <source>
        <dbReference type="Proteomes" id="UP001596171"/>
    </source>
</evidence>
<evidence type="ECO:0000256" key="1">
    <source>
        <dbReference type="SAM" id="Phobius"/>
    </source>
</evidence>
<feature type="transmembrane region" description="Helical" evidence="1">
    <location>
        <begin position="325"/>
        <end position="344"/>
    </location>
</feature>
<dbReference type="InterPro" id="IPR049458">
    <property type="entry name" value="EpsG-like"/>
</dbReference>
<feature type="transmembrane region" description="Helical" evidence="1">
    <location>
        <begin position="147"/>
        <end position="171"/>
    </location>
</feature>
<feature type="transmembrane region" description="Helical" evidence="1">
    <location>
        <begin position="83"/>
        <end position="111"/>
    </location>
</feature>
<gene>
    <name evidence="2" type="ORF">ACFP1L_04630</name>
</gene>
<feature type="transmembrane region" description="Helical" evidence="1">
    <location>
        <begin position="123"/>
        <end position="141"/>
    </location>
</feature>
<accession>A0ABW1SIV8</accession>
<keyword evidence="1" id="KW-1133">Transmembrane helix</keyword>
<organism evidence="2 3">
    <name type="scientific">Lactiplantibacillus nangangensis</name>
    <dbReference type="NCBI Taxonomy" id="2559917"/>
    <lineage>
        <taxon>Bacteria</taxon>
        <taxon>Bacillati</taxon>
        <taxon>Bacillota</taxon>
        <taxon>Bacilli</taxon>
        <taxon>Lactobacillales</taxon>
        <taxon>Lactobacillaceae</taxon>
        <taxon>Lactiplantibacillus</taxon>
    </lineage>
</organism>
<keyword evidence="1" id="KW-0812">Transmembrane</keyword>
<protein>
    <submittedName>
        <fullName evidence="2">EpsG family protein</fullName>
    </submittedName>
</protein>
<dbReference type="Pfam" id="PF14897">
    <property type="entry name" value="EpsG"/>
    <property type="match status" value="1"/>
</dbReference>